<evidence type="ECO:0000313" key="5">
    <source>
        <dbReference type="Proteomes" id="UP001159363"/>
    </source>
</evidence>
<dbReference type="Proteomes" id="UP001159363">
    <property type="component" value="Chromosome 1"/>
</dbReference>
<feature type="domain" description="HTH CENPB-type" evidence="3">
    <location>
        <begin position="24"/>
        <end position="97"/>
    </location>
</feature>
<keyword evidence="5" id="KW-1185">Reference proteome</keyword>
<dbReference type="InterPro" id="IPR009057">
    <property type="entry name" value="Homeodomain-like_sf"/>
</dbReference>
<dbReference type="InterPro" id="IPR050863">
    <property type="entry name" value="CenT-Element_Derived"/>
</dbReference>
<organism evidence="4 5">
    <name type="scientific">Dryococelus australis</name>
    <dbReference type="NCBI Taxonomy" id="614101"/>
    <lineage>
        <taxon>Eukaryota</taxon>
        <taxon>Metazoa</taxon>
        <taxon>Ecdysozoa</taxon>
        <taxon>Arthropoda</taxon>
        <taxon>Hexapoda</taxon>
        <taxon>Insecta</taxon>
        <taxon>Pterygota</taxon>
        <taxon>Neoptera</taxon>
        <taxon>Polyneoptera</taxon>
        <taxon>Phasmatodea</taxon>
        <taxon>Verophasmatodea</taxon>
        <taxon>Anareolatae</taxon>
        <taxon>Phasmatidae</taxon>
        <taxon>Eurycanthinae</taxon>
        <taxon>Dryococelus</taxon>
    </lineage>
</organism>
<reference evidence="4 5" key="1">
    <citation type="submission" date="2023-02" db="EMBL/GenBank/DDBJ databases">
        <title>LHISI_Scaffold_Assembly.</title>
        <authorList>
            <person name="Stuart O.P."/>
            <person name="Cleave R."/>
            <person name="Magrath M.J.L."/>
            <person name="Mikheyev A.S."/>
        </authorList>
    </citation>
    <scope>NUCLEOTIDE SEQUENCE [LARGE SCALE GENOMIC DNA]</scope>
    <source>
        <strain evidence="4">Daus_M_001</strain>
        <tissue evidence="4">Leg muscle</tissue>
    </source>
</reference>
<dbReference type="PANTHER" id="PTHR19303">
    <property type="entry name" value="TRANSPOSON"/>
    <property type="match status" value="1"/>
</dbReference>
<dbReference type="PANTHER" id="PTHR19303:SF16">
    <property type="entry name" value="JERKY PROTEIN HOMOLOG-LIKE"/>
    <property type="match status" value="1"/>
</dbReference>
<keyword evidence="2" id="KW-0238">DNA-binding</keyword>
<evidence type="ECO:0000256" key="2">
    <source>
        <dbReference type="ARBA" id="ARBA00023125"/>
    </source>
</evidence>
<evidence type="ECO:0000256" key="1">
    <source>
        <dbReference type="ARBA" id="ARBA00004123"/>
    </source>
</evidence>
<dbReference type="Pfam" id="PF03221">
    <property type="entry name" value="HTH_Tnp_Tc5"/>
    <property type="match status" value="1"/>
</dbReference>
<evidence type="ECO:0000259" key="3">
    <source>
        <dbReference type="PROSITE" id="PS51253"/>
    </source>
</evidence>
<sequence>MGNSRRSEEEKIGNIKIVFIKSYGGCIKRKTNYEKVSEALYVWFIQLRDKGVPISGPILQQKALHFRNEFNEGNLDFTGSVGWLDRWKKSYNIRQLSVCGEKFSLHFEEMGAFKKICQEFIETESITGDQISNYDESGLNYKMLSQLEPCTQN</sequence>
<comment type="subcellular location">
    <subcellularLocation>
        <location evidence="1">Nucleus</location>
    </subcellularLocation>
</comment>
<dbReference type="PROSITE" id="PS51253">
    <property type="entry name" value="HTH_CENPB"/>
    <property type="match status" value="1"/>
</dbReference>
<dbReference type="SMART" id="SM00674">
    <property type="entry name" value="CENPB"/>
    <property type="match status" value="1"/>
</dbReference>
<gene>
    <name evidence="4" type="ORF">PR048_002746</name>
</gene>
<evidence type="ECO:0000313" key="4">
    <source>
        <dbReference type="EMBL" id="KAJ8897400.1"/>
    </source>
</evidence>
<accession>A0ABQ9IMJ0</accession>
<dbReference type="EMBL" id="JARBHB010000001">
    <property type="protein sequence ID" value="KAJ8897400.1"/>
    <property type="molecule type" value="Genomic_DNA"/>
</dbReference>
<name>A0ABQ9IMJ0_9NEOP</name>
<dbReference type="Gene3D" id="1.10.10.60">
    <property type="entry name" value="Homeodomain-like"/>
    <property type="match status" value="1"/>
</dbReference>
<protein>
    <recommendedName>
        <fullName evidence="3">HTH CENPB-type domain-containing protein</fullName>
    </recommendedName>
</protein>
<dbReference type="InterPro" id="IPR006600">
    <property type="entry name" value="HTH_CenpB_DNA-bd_dom"/>
</dbReference>
<comment type="caution">
    <text evidence="4">The sequence shown here is derived from an EMBL/GenBank/DDBJ whole genome shotgun (WGS) entry which is preliminary data.</text>
</comment>
<dbReference type="SUPFAM" id="SSF46689">
    <property type="entry name" value="Homeodomain-like"/>
    <property type="match status" value="1"/>
</dbReference>
<proteinExistence type="predicted"/>